<evidence type="ECO:0000256" key="4">
    <source>
        <dbReference type="ARBA" id="ARBA00011738"/>
    </source>
</evidence>
<keyword evidence="9 16" id="KW-0547">Nucleotide-binding</keyword>
<dbReference type="GO" id="GO:0046872">
    <property type="term" value="F:metal ion binding"/>
    <property type="evidence" value="ECO:0007669"/>
    <property type="project" value="UniProtKB-KW"/>
</dbReference>
<dbReference type="GO" id="GO:0005829">
    <property type="term" value="C:cytosol"/>
    <property type="evidence" value="ECO:0007669"/>
    <property type="project" value="TreeGrafter"/>
</dbReference>
<dbReference type="InterPro" id="IPR012340">
    <property type="entry name" value="NA-bd_OB-fold"/>
</dbReference>
<keyword evidence="8 16" id="KW-0479">Metal-binding</keyword>
<comment type="cofactor">
    <cofactor evidence="16">
        <name>Zn(2+)</name>
        <dbReference type="ChEBI" id="CHEBI:29105"/>
    </cofactor>
    <text evidence="16">Binds 1 zinc ion per subunit.</text>
</comment>
<dbReference type="SUPFAM" id="SSF47323">
    <property type="entry name" value="Anticodon-binding domain of a subclass of class I aminoacyl-tRNA synthetases"/>
    <property type="match status" value="1"/>
</dbReference>
<dbReference type="SUPFAM" id="SSF50249">
    <property type="entry name" value="Nucleic acid-binding proteins"/>
    <property type="match status" value="1"/>
</dbReference>
<keyword evidence="11 16" id="KW-0067">ATP-binding</keyword>
<dbReference type="SUPFAM" id="SSF52374">
    <property type="entry name" value="Nucleotidylyl transferase"/>
    <property type="match status" value="1"/>
</dbReference>
<evidence type="ECO:0000256" key="16">
    <source>
        <dbReference type="HAMAP-Rule" id="MF_00098"/>
    </source>
</evidence>
<keyword evidence="10 16" id="KW-0862">Zinc</keyword>
<comment type="catalytic activity">
    <reaction evidence="15 16">
        <text>tRNA(Met) + L-methionine + ATP = L-methionyl-tRNA(Met) + AMP + diphosphate</text>
        <dbReference type="Rhea" id="RHEA:13481"/>
        <dbReference type="Rhea" id="RHEA-COMP:9667"/>
        <dbReference type="Rhea" id="RHEA-COMP:9698"/>
        <dbReference type="ChEBI" id="CHEBI:30616"/>
        <dbReference type="ChEBI" id="CHEBI:33019"/>
        <dbReference type="ChEBI" id="CHEBI:57844"/>
        <dbReference type="ChEBI" id="CHEBI:78442"/>
        <dbReference type="ChEBI" id="CHEBI:78530"/>
        <dbReference type="ChEBI" id="CHEBI:456215"/>
        <dbReference type="EC" id="6.1.1.10"/>
    </reaction>
</comment>
<dbReference type="InterPro" id="IPR004495">
    <property type="entry name" value="Met-tRNA-synth_bsu_C"/>
</dbReference>
<evidence type="ECO:0000256" key="1">
    <source>
        <dbReference type="ARBA" id="ARBA00003314"/>
    </source>
</evidence>
<comment type="similarity">
    <text evidence="3 16">Belongs to the class-I aminoacyl-tRNA synthetase family. MetG type 1 subfamily.</text>
</comment>
<evidence type="ECO:0000256" key="15">
    <source>
        <dbReference type="ARBA" id="ARBA00047364"/>
    </source>
</evidence>
<name>A0A9D7XM09_9BACT</name>
<dbReference type="InterPro" id="IPR029038">
    <property type="entry name" value="MetRS_Zn"/>
</dbReference>
<dbReference type="InterPro" id="IPR033911">
    <property type="entry name" value="MetRS_core"/>
</dbReference>
<dbReference type="InterPro" id="IPR014729">
    <property type="entry name" value="Rossmann-like_a/b/a_fold"/>
</dbReference>
<feature type="domain" description="TRNA-binding" evidence="18">
    <location>
        <begin position="617"/>
        <end position="717"/>
    </location>
</feature>
<evidence type="ECO:0000256" key="5">
    <source>
        <dbReference type="ARBA" id="ARBA00022490"/>
    </source>
</evidence>
<dbReference type="Pfam" id="PF01588">
    <property type="entry name" value="tRNA_bind"/>
    <property type="match status" value="1"/>
</dbReference>
<comment type="subcellular location">
    <subcellularLocation>
        <location evidence="2 16">Cytoplasm</location>
    </subcellularLocation>
</comment>
<dbReference type="GO" id="GO:0000049">
    <property type="term" value="F:tRNA binding"/>
    <property type="evidence" value="ECO:0007669"/>
    <property type="project" value="UniProtKB-UniRule"/>
</dbReference>
<evidence type="ECO:0000256" key="17">
    <source>
        <dbReference type="SAM" id="MobiDB-lite"/>
    </source>
</evidence>
<evidence type="ECO:0000256" key="9">
    <source>
        <dbReference type="ARBA" id="ARBA00022741"/>
    </source>
</evidence>
<evidence type="ECO:0000256" key="14">
    <source>
        <dbReference type="ARBA" id="ARBA00023146"/>
    </source>
</evidence>
<dbReference type="CDD" id="cd00814">
    <property type="entry name" value="MetRS_core"/>
    <property type="match status" value="1"/>
</dbReference>
<protein>
    <recommendedName>
        <fullName evidence="16">Methionine--tRNA ligase</fullName>
        <ecNumber evidence="16">6.1.1.10</ecNumber>
    </recommendedName>
    <alternativeName>
        <fullName evidence="16">Methionyl-tRNA synthetase</fullName>
        <shortName evidence="16">MetRS</shortName>
    </alternativeName>
</protein>
<feature type="binding site" evidence="16">
    <location>
        <position position="147"/>
    </location>
    <ligand>
        <name>Zn(2+)</name>
        <dbReference type="ChEBI" id="CHEBI:29105"/>
    </ligand>
</feature>
<feature type="short sequence motif" description="'HIGH' region" evidence="16">
    <location>
        <begin position="15"/>
        <end position="25"/>
    </location>
</feature>
<dbReference type="Pfam" id="PF19303">
    <property type="entry name" value="Anticodon_3"/>
    <property type="match status" value="1"/>
</dbReference>
<feature type="short sequence motif" description="'KMSKS' region" evidence="16">
    <location>
        <begin position="346"/>
        <end position="350"/>
    </location>
</feature>
<dbReference type="CDD" id="cd07957">
    <property type="entry name" value="Anticodon_Ia_Met"/>
    <property type="match status" value="1"/>
</dbReference>
<dbReference type="Gene3D" id="3.40.50.620">
    <property type="entry name" value="HUPs"/>
    <property type="match status" value="1"/>
</dbReference>
<evidence type="ECO:0000313" key="19">
    <source>
        <dbReference type="EMBL" id="MBK9981699.1"/>
    </source>
</evidence>
<keyword evidence="13 16" id="KW-0648">Protein biosynthesis</keyword>
<evidence type="ECO:0000256" key="8">
    <source>
        <dbReference type="ARBA" id="ARBA00022723"/>
    </source>
</evidence>
<evidence type="ECO:0000256" key="7">
    <source>
        <dbReference type="ARBA" id="ARBA00022598"/>
    </source>
</evidence>
<evidence type="ECO:0000259" key="18">
    <source>
        <dbReference type="PROSITE" id="PS50886"/>
    </source>
</evidence>
<comment type="caution">
    <text evidence="19">The sequence shown here is derived from an EMBL/GenBank/DDBJ whole genome shotgun (WGS) entry which is preliminary data.</text>
</comment>
<dbReference type="InterPro" id="IPR041872">
    <property type="entry name" value="Anticodon_Met"/>
</dbReference>
<dbReference type="SUPFAM" id="SSF57770">
    <property type="entry name" value="Methionyl-tRNA synthetase (MetRS), Zn-domain"/>
    <property type="match status" value="1"/>
</dbReference>
<evidence type="ECO:0000256" key="6">
    <source>
        <dbReference type="ARBA" id="ARBA00022555"/>
    </source>
</evidence>
<dbReference type="PANTHER" id="PTHR45765">
    <property type="entry name" value="METHIONINE--TRNA LIGASE"/>
    <property type="match status" value="1"/>
</dbReference>
<dbReference type="NCBIfam" id="TIGR00399">
    <property type="entry name" value="metG_C_term"/>
    <property type="match status" value="1"/>
</dbReference>
<evidence type="ECO:0000256" key="2">
    <source>
        <dbReference type="ARBA" id="ARBA00004496"/>
    </source>
</evidence>
<keyword evidence="5 16" id="KW-0963">Cytoplasm</keyword>
<dbReference type="AlphaFoldDB" id="A0A9D7XM09"/>
<evidence type="ECO:0000256" key="11">
    <source>
        <dbReference type="ARBA" id="ARBA00022840"/>
    </source>
</evidence>
<reference evidence="19 20" key="1">
    <citation type="submission" date="2020-10" db="EMBL/GenBank/DDBJ databases">
        <title>Connecting structure to function with the recovery of over 1000 high-quality activated sludge metagenome-assembled genomes encoding full-length rRNA genes using long-read sequencing.</title>
        <authorList>
            <person name="Singleton C.M."/>
            <person name="Petriglieri F."/>
            <person name="Kristensen J.M."/>
            <person name="Kirkegaard R.H."/>
            <person name="Michaelsen T.Y."/>
            <person name="Andersen M.H."/>
            <person name="Karst S.M."/>
            <person name="Dueholm M.S."/>
            <person name="Nielsen P.H."/>
            <person name="Albertsen M."/>
        </authorList>
    </citation>
    <scope>NUCLEOTIDE SEQUENCE [LARGE SCALE GENOMIC DNA]</scope>
    <source>
        <strain evidence="19">Ribe_18-Q3-R11-54_MAXAC.273</strain>
    </source>
</reference>
<dbReference type="GO" id="GO:0004825">
    <property type="term" value="F:methionine-tRNA ligase activity"/>
    <property type="evidence" value="ECO:0007669"/>
    <property type="project" value="UniProtKB-UniRule"/>
</dbReference>
<dbReference type="FunFam" id="2.40.50.140:FF:000042">
    <property type="entry name" value="Methionine--tRNA ligase"/>
    <property type="match status" value="1"/>
</dbReference>
<feature type="binding site" evidence="16">
    <location>
        <position position="349"/>
    </location>
    <ligand>
        <name>ATP</name>
        <dbReference type="ChEBI" id="CHEBI:30616"/>
    </ligand>
</feature>
<dbReference type="NCBIfam" id="NF001100">
    <property type="entry name" value="PRK00133.1"/>
    <property type="match status" value="1"/>
</dbReference>
<dbReference type="PROSITE" id="PS50886">
    <property type="entry name" value="TRBD"/>
    <property type="match status" value="1"/>
</dbReference>
<evidence type="ECO:0000256" key="3">
    <source>
        <dbReference type="ARBA" id="ARBA00008258"/>
    </source>
</evidence>
<dbReference type="PROSITE" id="PS00178">
    <property type="entry name" value="AA_TRNA_LIGASE_I"/>
    <property type="match status" value="1"/>
</dbReference>
<dbReference type="CDD" id="cd02800">
    <property type="entry name" value="tRNA_bind_EcMetRS_like"/>
    <property type="match status" value="1"/>
</dbReference>
<dbReference type="GO" id="GO:0006431">
    <property type="term" value="P:methionyl-tRNA aminoacylation"/>
    <property type="evidence" value="ECO:0007669"/>
    <property type="project" value="UniProtKB-UniRule"/>
</dbReference>
<dbReference type="PANTHER" id="PTHR45765:SF1">
    <property type="entry name" value="METHIONINE--TRNA LIGASE, CYTOPLASMIC"/>
    <property type="match status" value="1"/>
</dbReference>
<dbReference type="Gene3D" id="1.10.730.10">
    <property type="entry name" value="Isoleucyl-tRNA Synthetase, Domain 1"/>
    <property type="match status" value="1"/>
</dbReference>
<feature type="binding site" evidence="16">
    <location>
        <position position="150"/>
    </location>
    <ligand>
        <name>Zn(2+)</name>
        <dbReference type="ChEBI" id="CHEBI:29105"/>
    </ligand>
</feature>
<dbReference type="EMBL" id="JADKGY010000001">
    <property type="protein sequence ID" value="MBK9981699.1"/>
    <property type="molecule type" value="Genomic_DNA"/>
</dbReference>
<evidence type="ECO:0000256" key="13">
    <source>
        <dbReference type="ARBA" id="ARBA00022917"/>
    </source>
</evidence>
<feature type="region of interest" description="Disordered" evidence="17">
    <location>
        <begin position="590"/>
        <end position="610"/>
    </location>
</feature>
<evidence type="ECO:0000256" key="10">
    <source>
        <dbReference type="ARBA" id="ARBA00022833"/>
    </source>
</evidence>
<comment type="function">
    <text evidence="1 16">Is required not only for elongation of protein synthesis but also for the initiation of all mRNA translation through initiator tRNA(fMet) aminoacylation.</text>
</comment>
<dbReference type="Gene3D" id="2.40.50.140">
    <property type="entry name" value="Nucleic acid-binding proteins"/>
    <property type="match status" value="1"/>
</dbReference>
<dbReference type="InterPro" id="IPR001412">
    <property type="entry name" value="aa-tRNA-synth_I_CS"/>
</dbReference>
<keyword evidence="7 16" id="KW-0436">Ligase</keyword>
<keyword evidence="14 16" id="KW-0030">Aminoacyl-tRNA synthetase</keyword>
<feature type="binding site" evidence="16">
    <location>
        <position position="163"/>
    </location>
    <ligand>
        <name>Zn(2+)</name>
        <dbReference type="ChEBI" id="CHEBI:29105"/>
    </ligand>
</feature>
<gene>
    <name evidence="16 19" type="primary">metG</name>
    <name evidence="19" type="ORF">IPP15_04625</name>
</gene>
<proteinExistence type="inferred from homology"/>
<dbReference type="Gene3D" id="2.20.28.20">
    <property type="entry name" value="Methionyl-tRNA synthetase, Zn-domain"/>
    <property type="match status" value="1"/>
</dbReference>
<dbReference type="InterPro" id="IPR009080">
    <property type="entry name" value="tRNAsynth_Ia_anticodon-bd"/>
</dbReference>
<feature type="binding site" evidence="16">
    <location>
        <position position="160"/>
    </location>
    <ligand>
        <name>Zn(2+)</name>
        <dbReference type="ChEBI" id="CHEBI:29105"/>
    </ligand>
</feature>
<keyword evidence="6 16" id="KW-0820">tRNA-binding</keyword>
<evidence type="ECO:0000313" key="20">
    <source>
        <dbReference type="Proteomes" id="UP000808337"/>
    </source>
</evidence>
<organism evidence="19 20">
    <name type="scientific">Candidatus Opimibacter skivensis</name>
    <dbReference type="NCBI Taxonomy" id="2982028"/>
    <lineage>
        <taxon>Bacteria</taxon>
        <taxon>Pseudomonadati</taxon>
        <taxon>Bacteroidota</taxon>
        <taxon>Saprospiria</taxon>
        <taxon>Saprospirales</taxon>
        <taxon>Saprospiraceae</taxon>
        <taxon>Candidatus Opimibacter</taxon>
    </lineage>
</organism>
<dbReference type="InterPro" id="IPR014758">
    <property type="entry name" value="Met-tRNA_synth"/>
</dbReference>
<dbReference type="Proteomes" id="UP000808337">
    <property type="component" value="Unassembled WGS sequence"/>
</dbReference>
<comment type="subunit">
    <text evidence="4 16">Homodimer.</text>
</comment>
<dbReference type="EC" id="6.1.1.10" evidence="16"/>
<dbReference type="InterPro" id="IPR023458">
    <property type="entry name" value="Met-tRNA_ligase_1"/>
</dbReference>
<dbReference type="PRINTS" id="PR01041">
    <property type="entry name" value="TRNASYNTHMET"/>
</dbReference>
<dbReference type="Pfam" id="PF09334">
    <property type="entry name" value="tRNA-synt_1g"/>
    <property type="match status" value="1"/>
</dbReference>
<accession>A0A9D7XM09</accession>
<dbReference type="HAMAP" id="MF_00098">
    <property type="entry name" value="Met_tRNA_synth_type1"/>
    <property type="match status" value="1"/>
</dbReference>
<dbReference type="NCBIfam" id="TIGR00398">
    <property type="entry name" value="metG"/>
    <property type="match status" value="1"/>
</dbReference>
<dbReference type="FunFam" id="2.20.28.20:FF:000001">
    <property type="entry name" value="Methionine--tRNA ligase"/>
    <property type="match status" value="1"/>
</dbReference>
<dbReference type="InterPro" id="IPR015413">
    <property type="entry name" value="Methionyl/Leucyl_tRNA_Synth"/>
</dbReference>
<dbReference type="GO" id="GO:0005524">
    <property type="term" value="F:ATP binding"/>
    <property type="evidence" value="ECO:0007669"/>
    <property type="project" value="UniProtKB-UniRule"/>
</dbReference>
<evidence type="ECO:0000256" key="12">
    <source>
        <dbReference type="ARBA" id="ARBA00022884"/>
    </source>
</evidence>
<dbReference type="InterPro" id="IPR002547">
    <property type="entry name" value="tRNA-bd_dom"/>
</dbReference>
<sequence>MIHPPKRYLVTSALPYANGPLHIGHLTGAYLPADIYVRMLRMLDNDVAFICGSDENGAAITIKAMKENSTPQVIVDKYHALFQDTFQKAGISFDIYHRTSSPLHHDTAQEFFRNLYGKGEFIEEESEQYYDSTAEKFLADRYIKGTCPKCGNPSAYGDQCENCGSSLSPLDLINPVSTITGTIPELRKTKHWYLPLNKYESWLKDYIENGTLDGTEHHDPSEWKTHVLGQCKSWLDGGLQPRAMTRDLDWGVDMPQEIPGSQGKKLYVWMDAPIGYISATKQWASNNGKDWKSYWQDPESALIHFIGKDNIVFHCLIFPAILKAHGQYNLPINVPANQFLNLEEQKISTSRNWAIWVHEFLNENPDQTDALRYVLIKNMPEQKDAEFTWKGYQADVNADLVGTLANFVHRVLVLTHKFYDGKVPAFDEDTPIVGAHGNDEASWHEVEMMDLFDRMWTIQDNISKFDFRASLKAVMDIASAGNQILQFNEPWKIQKDEPETVKAVLNLCLQYCAAISIGLNPFMPGASARLRKLLSLDPIVEQGIWVTTLDQLAEGTHLIKDNHLLSQAEHLFSRVEDEWIQRQISKLQESVPPVQSAPAEQATEKTSPEKPNITYEDFAKLDIRTAKIIAAEAVPKADKLLKLTLEMNGVERTVVSGIAKHYRPEELPGKYVVILANLEPRKLKGVESQGMILMAESGDGRLHFIQAAADESGMPIS</sequence>
<keyword evidence="12 16" id="KW-0694">RNA-binding</keyword>